<dbReference type="SUPFAM" id="SSF50814">
    <property type="entry name" value="Lipocalins"/>
    <property type="match status" value="3"/>
</dbReference>
<dbReference type="Gene3D" id="2.40.128.20">
    <property type="match status" value="1"/>
</dbReference>
<protein>
    <submittedName>
        <fullName evidence="2">Venom protein</fullName>
    </submittedName>
</protein>
<dbReference type="AlphaFoldDB" id="A0A646QEX9"/>
<accession>A0A646QEX9</accession>
<proteinExistence type="predicted"/>
<organism evidence="2">
    <name type="scientific">Hemiscolopendra marginata</name>
    <dbReference type="NCBI Taxonomy" id="943146"/>
    <lineage>
        <taxon>Eukaryota</taxon>
        <taxon>Metazoa</taxon>
        <taxon>Ecdysozoa</taxon>
        <taxon>Arthropoda</taxon>
        <taxon>Myriapoda</taxon>
        <taxon>Chilopoda</taxon>
        <taxon>Pleurostigmophora</taxon>
        <taxon>Scolopendromorpha</taxon>
        <taxon>Scolopendridae</taxon>
        <taxon>Hemiscolopendra</taxon>
    </lineage>
</organism>
<dbReference type="InterPro" id="IPR012674">
    <property type="entry name" value="Calycin"/>
</dbReference>
<dbReference type="EMBL" id="GHBY01000332">
    <property type="protein sequence ID" value="MUP40509.1"/>
    <property type="molecule type" value="Transcribed_RNA"/>
</dbReference>
<reference evidence="2" key="1">
    <citation type="submission" date="2018-11" db="EMBL/GenBank/DDBJ databases">
        <title>Venom-gland transcriptomics and venom proteomics of the Florida green centipede (Hemiscolopendra marginata) reveal sex-based variation in a centipede venom.</title>
        <authorList>
            <person name="Nystrom G.S."/>
            <person name="Ward M.J."/>
            <person name="Ellsworth S.A."/>
            <person name="Rokyta D.R."/>
        </authorList>
    </citation>
    <scope>NUCLEOTIDE SEQUENCE</scope>
    <source>
        <tissue evidence="2">Venom gland</tissue>
    </source>
</reference>
<evidence type="ECO:0000256" key="1">
    <source>
        <dbReference type="SAM" id="SignalP"/>
    </source>
</evidence>
<feature type="signal peptide" evidence="1">
    <location>
        <begin position="1"/>
        <end position="22"/>
    </location>
</feature>
<name>A0A646QEX9_9MYRI</name>
<feature type="chain" id="PRO_5024896835" evidence="1">
    <location>
        <begin position="23"/>
        <end position="527"/>
    </location>
</feature>
<evidence type="ECO:0000313" key="2">
    <source>
        <dbReference type="EMBL" id="MUP40509.1"/>
    </source>
</evidence>
<keyword evidence="1" id="KW-0732">Signal</keyword>
<sequence length="527" mass="62848">MFSIVLATILALSVVRIQVSDSTKVREECSRIVTDSLEGLEGRWFIIYDGDRVAARDPLPICEFFYFGKIENDIIHFVWGSTYNGITSNRSYTIDRKEDGRLSIRTIIRNEKDEIKSWPIWLKIDDGFLLFWSCRDWGEGRFEEMEYILTKDTLRDQVDTEKFTSYLKEYGAKPRIFFERYHETCPYGDSKTMHKECPRIVTDSLEGLEGRWFIVYAGDRVAVRDPLPICDFFYFGKIENDIIHFAQGSTYNRRMAYNKSYTIDRKEDGRLFFRTIIRNLKDEIKSWPIWLKIDDGFLLFWSCRDWGEGRFEEVEVILTKDPRRDQVDKEKFTSYLKEYGAKPRIFFERYHETCPSSDSTTVHEECPRIVTDSLEGLEGRWFMVYGSDRVDDFLDTCEFFHFEKIENDIIHFVWGSTYNGITSNISYTIDRNEDDGRLSIRTIIRNEMDELKSWPIWLKIDDGFLLFWSCRDWGEGRVEEIVWILTKDPRRDQVDTEKFTSYLKENGAIPSTFFEQNHETCRYYFWK</sequence>